<dbReference type="GeneID" id="93610252"/>
<feature type="transmembrane region" description="Helical" evidence="1">
    <location>
        <begin position="6"/>
        <end position="24"/>
    </location>
</feature>
<dbReference type="OrthoDB" id="4093673at2759"/>
<protein>
    <submittedName>
        <fullName evidence="2">Uncharacterized protein</fullName>
    </submittedName>
</protein>
<dbReference type="OMA" id="WIMPSDE"/>
<dbReference type="eggNOG" id="ENOG502TARV">
    <property type="taxonomic scope" value="Eukaryota"/>
</dbReference>
<evidence type="ECO:0000313" key="3">
    <source>
        <dbReference type="Proteomes" id="UP000009138"/>
    </source>
</evidence>
<keyword evidence="1" id="KW-1133">Transmembrane helix</keyword>
<keyword evidence="1" id="KW-0472">Membrane</keyword>
<dbReference type="InParanoid" id="I1BQU6"/>
<dbReference type="InterPro" id="IPR057394">
    <property type="entry name" value="PIGBOS1"/>
</dbReference>
<keyword evidence="1" id="KW-0812">Transmembrane</keyword>
<evidence type="ECO:0000313" key="2">
    <source>
        <dbReference type="EMBL" id="EIE78576.1"/>
    </source>
</evidence>
<dbReference type="AlphaFoldDB" id="I1BQU6"/>
<accession>I1BQU6</accession>
<sequence>MLSSRLPQVALAIGVGVATGIYVFQPLIKQYEQETKGTWVLPTDEERLKKIQERREK</sequence>
<dbReference type="Pfam" id="PF23670">
    <property type="entry name" value="PIGBOS1"/>
    <property type="match status" value="1"/>
</dbReference>
<dbReference type="RefSeq" id="XP_067513972.1">
    <property type="nucleotide sequence ID" value="XM_067657871.1"/>
</dbReference>
<name>I1BQU6_RHIO9</name>
<organism evidence="2 3">
    <name type="scientific">Rhizopus delemar (strain RA 99-880 / ATCC MYA-4621 / FGSC 9543 / NRRL 43880)</name>
    <name type="common">Mucormycosis agent</name>
    <name type="synonym">Rhizopus arrhizus var. delemar</name>
    <dbReference type="NCBI Taxonomy" id="246409"/>
    <lineage>
        <taxon>Eukaryota</taxon>
        <taxon>Fungi</taxon>
        <taxon>Fungi incertae sedis</taxon>
        <taxon>Mucoromycota</taxon>
        <taxon>Mucoromycotina</taxon>
        <taxon>Mucoromycetes</taxon>
        <taxon>Mucorales</taxon>
        <taxon>Mucorineae</taxon>
        <taxon>Rhizopodaceae</taxon>
        <taxon>Rhizopus</taxon>
    </lineage>
</organism>
<proteinExistence type="predicted"/>
<dbReference type="VEuPathDB" id="FungiDB:RO3G_03280"/>
<keyword evidence="3" id="KW-1185">Reference proteome</keyword>
<reference evidence="2 3" key="1">
    <citation type="journal article" date="2009" name="PLoS Genet.">
        <title>Genomic analysis of the basal lineage fungus Rhizopus oryzae reveals a whole-genome duplication.</title>
        <authorList>
            <person name="Ma L.-J."/>
            <person name="Ibrahim A.S."/>
            <person name="Skory C."/>
            <person name="Grabherr M.G."/>
            <person name="Burger G."/>
            <person name="Butler M."/>
            <person name="Elias M."/>
            <person name="Idnurm A."/>
            <person name="Lang B.F."/>
            <person name="Sone T."/>
            <person name="Abe A."/>
            <person name="Calvo S.E."/>
            <person name="Corrochano L.M."/>
            <person name="Engels R."/>
            <person name="Fu J."/>
            <person name="Hansberg W."/>
            <person name="Kim J.-M."/>
            <person name="Kodira C.D."/>
            <person name="Koehrsen M.J."/>
            <person name="Liu B."/>
            <person name="Miranda-Saavedra D."/>
            <person name="O'Leary S."/>
            <person name="Ortiz-Castellanos L."/>
            <person name="Poulter R."/>
            <person name="Rodriguez-Romero J."/>
            <person name="Ruiz-Herrera J."/>
            <person name="Shen Y.-Q."/>
            <person name="Zeng Q."/>
            <person name="Galagan J."/>
            <person name="Birren B.W."/>
            <person name="Cuomo C.A."/>
            <person name="Wickes B.L."/>
        </authorList>
    </citation>
    <scope>NUCLEOTIDE SEQUENCE [LARGE SCALE GENOMIC DNA]</scope>
    <source>
        <strain evidence="3">RA 99-880 / ATCC MYA-4621 / FGSC 9543 / NRRL 43880</strain>
    </source>
</reference>
<dbReference type="STRING" id="246409.I1BQU6"/>
<dbReference type="Proteomes" id="UP000009138">
    <property type="component" value="Unassembled WGS sequence"/>
</dbReference>
<gene>
    <name evidence="2" type="ORF">RO3G_03280</name>
</gene>
<evidence type="ECO:0000256" key="1">
    <source>
        <dbReference type="SAM" id="Phobius"/>
    </source>
</evidence>
<dbReference type="EMBL" id="CH476733">
    <property type="protein sequence ID" value="EIE78576.1"/>
    <property type="molecule type" value="Genomic_DNA"/>
</dbReference>